<evidence type="ECO:0000313" key="2">
    <source>
        <dbReference type="EMBL" id="SCP99498.1"/>
    </source>
</evidence>
<name>A0A1D3TYF4_9FIRM</name>
<dbReference type="STRING" id="1619234.SAMN05421730_104317"/>
<evidence type="ECO:0000313" key="3">
    <source>
        <dbReference type="Proteomes" id="UP000199315"/>
    </source>
</evidence>
<sequence length="225" mass="26579">VRPASRGMQETTPFINQAALTLSSGGWFDVYIASDFENHLNNREFCEMVQEIIQYGIRRYQNMYARRYKDTNFELYQKYTYEDVCRLLNWDKNMNAQNIGGYFYDKTTRTMPVFINYVKDEGSIAYEDRFLSPSKLIALSKHPRKITSNDAVHIYNAKEEGNRIYLFVRKSKDDKESKEFYFLGEIHAVGEPNPITMEATKDDAFEIMYHLDTVVREDVYEYLTT</sequence>
<feature type="domain" description="DUF3427" evidence="1">
    <location>
        <begin position="73"/>
        <end position="223"/>
    </location>
</feature>
<protein>
    <recommendedName>
        <fullName evidence="1">DUF3427 domain-containing protein</fullName>
    </recommendedName>
</protein>
<dbReference type="Pfam" id="PF11907">
    <property type="entry name" value="DUF3427"/>
    <property type="match status" value="1"/>
</dbReference>
<dbReference type="Proteomes" id="UP000199315">
    <property type="component" value="Unassembled WGS sequence"/>
</dbReference>
<gene>
    <name evidence="2" type="ORF">SAMN05421730_104317</name>
</gene>
<dbReference type="EMBL" id="FMKA01000043">
    <property type="protein sequence ID" value="SCP99498.1"/>
    <property type="molecule type" value="Genomic_DNA"/>
</dbReference>
<accession>A0A1D3TYF4</accession>
<keyword evidence="3" id="KW-1185">Reference proteome</keyword>
<dbReference type="InterPro" id="IPR021835">
    <property type="entry name" value="DUF3427"/>
</dbReference>
<reference evidence="2 3" key="1">
    <citation type="submission" date="2016-09" db="EMBL/GenBank/DDBJ databases">
        <authorList>
            <person name="Capua I."/>
            <person name="De Benedictis P."/>
            <person name="Joannis T."/>
            <person name="Lombin L.H."/>
            <person name="Cattoli G."/>
        </authorList>
    </citation>
    <scope>NUCLEOTIDE SEQUENCE [LARGE SCALE GENOMIC DNA]</scope>
    <source>
        <strain evidence="2 3">GluBS11</strain>
    </source>
</reference>
<dbReference type="RefSeq" id="WP_139133578.1">
    <property type="nucleotide sequence ID" value="NZ_FMKA01000043.1"/>
</dbReference>
<feature type="non-terminal residue" evidence="2">
    <location>
        <position position="1"/>
    </location>
</feature>
<dbReference type="OrthoDB" id="9802848at2"/>
<evidence type="ECO:0000259" key="1">
    <source>
        <dbReference type="Pfam" id="PF11907"/>
    </source>
</evidence>
<proteinExistence type="predicted"/>
<dbReference type="AlphaFoldDB" id="A0A1D3TYF4"/>
<organism evidence="2 3">
    <name type="scientific">Anaerobium acetethylicum</name>
    <dbReference type="NCBI Taxonomy" id="1619234"/>
    <lineage>
        <taxon>Bacteria</taxon>
        <taxon>Bacillati</taxon>
        <taxon>Bacillota</taxon>
        <taxon>Clostridia</taxon>
        <taxon>Lachnospirales</taxon>
        <taxon>Lachnospiraceae</taxon>
        <taxon>Anaerobium</taxon>
    </lineage>
</organism>